<dbReference type="SMART" id="SM00235">
    <property type="entry name" value="ZnMc"/>
    <property type="match status" value="3"/>
</dbReference>
<dbReference type="InterPro" id="IPR021190">
    <property type="entry name" value="Pept_M10A"/>
</dbReference>
<dbReference type="InterPro" id="IPR001818">
    <property type="entry name" value="Pept_M10_metallopeptidase"/>
</dbReference>
<dbReference type="InterPro" id="IPR024079">
    <property type="entry name" value="MetalloPept_cat_dom_sf"/>
</dbReference>
<feature type="binding site" evidence="6">
    <location>
        <position position="378"/>
    </location>
    <ligand>
        <name>Zn(2+)</name>
        <dbReference type="ChEBI" id="CHEBI:29105"/>
        <label>2</label>
        <note>catalytic</note>
    </ligand>
</feature>
<dbReference type="Gramene" id="OBART10G18270.1">
    <property type="protein sequence ID" value="OBART10G18270.1"/>
    <property type="gene ID" value="OBART10G18270"/>
</dbReference>
<feature type="chain" id="PRO_5002264115" description="Peptidase metallopeptidase domain-containing protein" evidence="8">
    <location>
        <begin position="30"/>
        <end position="958"/>
    </location>
</feature>
<dbReference type="SUPFAM" id="SSF55486">
    <property type="entry name" value="Metalloproteases ('zincins'), catalytic domain"/>
    <property type="match status" value="4"/>
</dbReference>
<sequence>MFPRRRGDAACLLLLAIACILSCVAVAGARPMPPPPTLRHHGGVVSRYAFWTGKPRWTRHGRPMVLTYAVSHTDAVGYLPGDAVLAVFRSAFARWAEVIPSSRDGALLAHSLPAKDGDRDTAAAAVDLETVATHEIGHALGLDHSTSESSVMYPYVGTRERKVRLTVDDVEGIQELYGVNPSFSFLDYFTPDHDTPRSHVARLTATQPALAQTTMTTTLQPRPEDNNNDSGAGPFTFFPGKPRWTRPDRVLTYAVSPTATADHLSPSAVRAALRSAFARWADVIPMRFLEAERYDAADIKVGFYLYTDGRCDGCACIDSDDDDDDGDDCEGVLAHSSMPEKSGQIHLHAAHRWTVNLAADTAPLAVDLESVAAHEIGHVLGLDHSSSRSSMMYPFISCRERKVRLTTDDVHGIQELYGANPHFSFGAYFKQDILSRIQQMKKEKKKKARGSSFWQRGLALTCALVNKDSMIGYISELYSSIKELDMMNKINYVYFLDYVGNRTVEKKDPNMHQLRESIRILTVEIKRWMRFAQIHWVELMPTLEDLNPCIARYVTTINTLVLQLTGGTYTYTMFLLCGCGTGSQPTRLRSQDNNGGGGAAAFTFLRGRPRWNRPDMRLTYAVSPLATADHLPRDAVREAFRSALARWAEVTPLRFAEAARYEEADIRVGLYLHASGAGGDGCDGCGHIDDKSSRDGALLAHSLPAKDGRIHMHAARRWTVDLDRDTAAAAVDLESVATHEIGHVLGLGHSSSKSSVMYRYVRYRERKVDLTEDDVHGVQELYGANPHFSFNHIDQNKLAPTTTTTPPLQPRPEDSNDNDNGGAVATSLFTFLPGKPRWTRPFLTYAVSPATAVTVGNHVPLNAVRAVFRRAFARWAGVIPVRFVEALRDDDTADIMIGFYLHTADGKCDACGCVCKGGGEEALAHAHPRWTVNLAADTAPLAVDLESVAVHTRRRRAR</sequence>
<evidence type="ECO:0000313" key="10">
    <source>
        <dbReference type="EnsemblPlants" id="OBART10G18270.1"/>
    </source>
</evidence>
<keyword evidence="1" id="KW-0645">Protease</keyword>
<feature type="binding site" evidence="6">
    <location>
        <position position="326"/>
    </location>
    <ligand>
        <name>Ca(2+)</name>
        <dbReference type="ChEBI" id="CHEBI:29108"/>
        <label>3</label>
    </ligand>
</feature>
<feature type="active site" evidence="5">
    <location>
        <position position="375"/>
    </location>
</feature>
<dbReference type="InterPro" id="IPR033739">
    <property type="entry name" value="M10A_MMP"/>
</dbReference>
<feature type="region of interest" description="Disordered" evidence="7">
    <location>
        <begin position="206"/>
        <end position="232"/>
    </location>
</feature>
<feature type="region of interest" description="Disordered" evidence="7">
    <location>
        <begin position="797"/>
        <end position="820"/>
    </location>
</feature>
<dbReference type="STRING" id="65489.A0A0D3HGI8"/>
<evidence type="ECO:0000256" key="7">
    <source>
        <dbReference type="SAM" id="MobiDB-lite"/>
    </source>
</evidence>
<evidence type="ECO:0000256" key="2">
    <source>
        <dbReference type="ARBA" id="ARBA00022723"/>
    </source>
</evidence>
<feature type="compositionally biased region" description="Low complexity" evidence="7">
    <location>
        <begin position="206"/>
        <end position="221"/>
    </location>
</feature>
<dbReference type="GO" id="GO:0030198">
    <property type="term" value="P:extracellular matrix organization"/>
    <property type="evidence" value="ECO:0007669"/>
    <property type="project" value="TreeGrafter"/>
</dbReference>
<feature type="binding site" evidence="6">
    <location>
        <position position="346"/>
    </location>
    <ligand>
        <name>Zn(2+)</name>
        <dbReference type="ChEBI" id="CHEBI:29105"/>
        <label>1</label>
    </ligand>
</feature>
<dbReference type="Proteomes" id="UP000026960">
    <property type="component" value="Chromosome 10"/>
</dbReference>
<feature type="binding site" evidence="6">
    <location>
        <position position="392"/>
    </location>
    <ligand>
        <name>Zn(2+)</name>
        <dbReference type="ChEBI" id="CHEBI:29105"/>
        <label>2</label>
        <note>catalytic</note>
    </ligand>
</feature>
<organism evidence="10">
    <name type="scientific">Oryza barthii</name>
    <dbReference type="NCBI Taxonomy" id="65489"/>
    <lineage>
        <taxon>Eukaryota</taxon>
        <taxon>Viridiplantae</taxon>
        <taxon>Streptophyta</taxon>
        <taxon>Embryophyta</taxon>
        <taxon>Tracheophyta</taxon>
        <taxon>Spermatophyta</taxon>
        <taxon>Magnoliopsida</taxon>
        <taxon>Liliopsida</taxon>
        <taxon>Poales</taxon>
        <taxon>Poaceae</taxon>
        <taxon>BOP clade</taxon>
        <taxon>Oryzoideae</taxon>
        <taxon>Oryzeae</taxon>
        <taxon>Oryzinae</taxon>
        <taxon>Oryza</taxon>
    </lineage>
</organism>
<feature type="binding site" evidence="6">
    <location>
        <position position="298"/>
    </location>
    <ligand>
        <name>Ca(2+)</name>
        <dbReference type="ChEBI" id="CHEBI:29108"/>
        <label>2</label>
    </ligand>
</feature>
<evidence type="ECO:0000256" key="6">
    <source>
        <dbReference type="PIRSR" id="PIRSR621190-2"/>
    </source>
</evidence>
<keyword evidence="11" id="KW-1185">Reference proteome</keyword>
<evidence type="ECO:0000259" key="9">
    <source>
        <dbReference type="SMART" id="SM00235"/>
    </source>
</evidence>
<feature type="binding site" evidence="6">
    <location>
        <position position="320"/>
    </location>
    <ligand>
        <name>Zn(2+)</name>
        <dbReference type="ChEBI" id="CHEBI:29105"/>
        <label>1</label>
    </ligand>
</feature>
<feature type="domain" description="Peptidase metallopeptidase" evidence="9">
    <location>
        <begin position="607"/>
        <end position="784"/>
    </location>
</feature>
<evidence type="ECO:0000256" key="3">
    <source>
        <dbReference type="ARBA" id="ARBA00022801"/>
    </source>
</evidence>
<dbReference type="Pfam" id="PF00413">
    <property type="entry name" value="Peptidase_M10"/>
    <property type="match status" value="4"/>
</dbReference>
<feature type="binding site" evidence="6">
    <location>
        <position position="384"/>
    </location>
    <ligand>
        <name>Zn(2+)</name>
        <dbReference type="ChEBI" id="CHEBI:29105"/>
        <label>2</label>
        <note>catalytic</note>
    </ligand>
</feature>
<dbReference type="GO" id="GO:0008270">
    <property type="term" value="F:zinc ion binding"/>
    <property type="evidence" value="ECO:0007669"/>
    <property type="project" value="InterPro"/>
</dbReference>
<dbReference type="CDD" id="cd04278">
    <property type="entry name" value="ZnMc_MMP"/>
    <property type="match status" value="1"/>
</dbReference>
<reference evidence="10" key="2">
    <citation type="submission" date="2015-03" db="UniProtKB">
        <authorList>
            <consortium name="EnsemblPlants"/>
        </authorList>
    </citation>
    <scope>IDENTIFICATION</scope>
</reference>
<feature type="binding site" evidence="6">
    <location>
        <position position="374"/>
    </location>
    <ligand>
        <name>Zn(2+)</name>
        <dbReference type="ChEBI" id="CHEBI:29105"/>
        <label>2</label>
        <note>catalytic</note>
    </ligand>
</feature>
<dbReference type="AlphaFoldDB" id="A0A0D3HGI8"/>
<dbReference type="GO" id="GO:0030574">
    <property type="term" value="P:collagen catabolic process"/>
    <property type="evidence" value="ECO:0007669"/>
    <property type="project" value="TreeGrafter"/>
</dbReference>
<dbReference type="InterPro" id="IPR006026">
    <property type="entry name" value="Peptidase_Metallo"/>
</dbReference>
<dbReference type="PANTHER" id="PTHR10201:SF321">
    <property type="entry name" value="METALLOENDOPROTEINASE 4-MMP"/>
    <property type="match status" value="1"/>
</dbReference>
<feature type="domain" description="Peptidase metallopeptidase" evidence="9">
    <location>
        <begin position="53"/>
        <end position="179"/>
    </location>
</feature>
<dbReference type="GO" id="GO:0004222">
    <property type="term" value="F:metalloendopeptidase activity"/>
    <property type="evidence" value="ECO:0007669"/>
    <property type="project" value="InterPro"/>
</dbReference>
<dbReference type="GO" id="GO:0006508">
    <property type="term" value="P:proteolysis"/>
    <property type="evidence" value="ECO:0007669"/>
    <property type="project" value="UniProtKB-KW"/>
</dbReference>
<keyword evidence="3" id="KW-0378">Hydrolase</keyword>
<comment type="cofactor">
    <cofactor evidence="6">
        <name>Ca(2+)</name>
        <dbReference type="ChEBI" id="CHEBI:29108"/>
    </cofactor>
    <text evidence="6">Can bind about 5 Ca(2+) ions per subunit.</text>
</comment>
<evidence type="ECO:0000313" key="11">
    <source>
        <dbReference type="Proteomes" id="UP000026960"/>
    </source>
</evidence>
<feature type="binding site" evidence="6">
    <location>
        <position position="325"/>
    </location>
    <ligand>
        <name>Ca(2+)</name>
        <dbReference type="ChEBI" id="CHEBI:29108"/>
        <label>3</label>
    </ligand>
</feature>
<keyword evidence="4 6" id="KW-0862">Zinc</keyword>
<name>A0A0D3HGI8_9ORYZ</name>
<feature type="domain" description="Peptidase metallopeptidase" evidence="9">
    <location>
        <begin position="240"/>
        <end position="419"/>
    </location>
</feature>
<protein>
    <recommendedName>
        <fullName evidence="9">Peptidase metallopeptidase domain-containing protein</fullName>
    </recommendedName>
</protein>
<dbReference type="Gene3D" id="3.40.390.10">
    <property type="entry name" value="Collagenase (Catalytic Domain)"/>
    <property type="match status" value="4"/>
</dbReference>
<dbReference type="PaxDb" id="65489-OBART10G18270.1"/>
<dbReference type="GO" id="GO:0031012">
    <property type="term" value="C:extracellular matrix"/>
    <property type="evidence" value="ECO:0007669"/>
    <property type="project" value="InterPro"/>
</dbReference>
<evidence type="ECO:0000256" key="8">
    <source>
        <dbReference type="SAM" id="SignalP"/>
    </source>
</evidence>
<evidence type="ECO:0000256" key="4">
    <source>
        <dbReference type="ARBA" id="ARBA00022833"/>
    </source>
</evidence>
<evidence type="ECO:0000256" key="5">
    <source>
        <dbReference type="PIRSR" id="PIRSR621190-1"/>
    </source>
</evidence>
<dbReference type="PANTHER" id="PTHR10201">
    <property type="entry name" value="MATRIX METALLOPROTEINASE"/>
    <property type="match status" value="1"/>
</dbReference>
<dbReference type="HOGENOM" id="CLU_321706_0_0_1"/>
<comment type="cofactor">
    <cofactor evidence="6">
        <name>Zn(2+)</name>
        <dbReference type="ChEBI" id="CHEBI:29105"/>
    </cofactor>
    <text evidence="6">Binds 2 Zn(2+) ions per subunit.</text>
</comment>
<dbReference type="PRINTS" id="PR00138">
    <property type="entry name" value="MATRIXIN"/>
</dbReference>
<dbReference type="MEROPS" id="M10.A01"/>
<keyword evidence="8" id="KW-0732">Signal</keyword>
<keyword evidence="2 6" id="KW-0479">Metal-binding</keyword>
<evidence type="ECO:0000256" key="1">
    <source>
        <dbReference type="ARBA" id="ARBA00022670"/>
    </source>
</evidence>
<dbReference type="EnsemblPlants" id="OBART10G18270.1">
    <property type="protein sequence ID" value="OBART10G18270.1"/>
    <property type="gene ID" value="OBART10G18270"/>
</dbReference>
<accession>A0A0D3HGI8</accession>
<dbReference type="PROSITE" id="PS51257">
    <property type="entry name" value="PROKAR_LIPOPROTEIN"/>
    <property type="match status" value="1"/>
</dbReference>
<reference evidence="10" key="1">
    <citation type="journal article" date="2009" name="Rice">
        <title>De Novo Next Generation Sequencing of Plant Genomes.</title>
        <authorList>
            <person name="Rounsley S."/>
            <person name="Marri P.R."/>
            <person name="Yu Y."/>
            <person name="He R."/>
            <person name="Sisneros N."/>
            <person name="Goicoechea J.L."/>
            <person name="Lee S.J."/>
            <person name="Angelova A."/>
            <person name="Kudrna D."/>
            <person name="Luo M."/>
            <person name="Affourtit J."/>
            <person name="Desany B."/>
            <person name="Knight J."/>
            <person name="Niazi F."/>
            <person name="Egholm M."/>
            <person name="Wing R.A."/>
        </authorList>
    </citation>
    <scope>NUCLEOTIDE SEQUENCE [LARGE SCALE GENOMIC DNA]</scope>
    <source>
        <strain evidence="10">cv. IRGC 105608</strain>
    </source>
</reference>
<feature type="signal peptide" evidence="8">
    <location>
        <begin position="1"/>
        <end position="29"/>
    </location>
</feature>
<dbReference type="eggNOG" id="KOG1565">
    <property type="taxonomic scope" value="Eukaryota"/>
</dbReference>
<feature type="binding site" evidence="6">
    <location>
        <position position="335"/>
    </location>
    <ligand>
        <name>Zn(2+)</name>
        <dbReference type="ChEBI" id="CHEBI:29105"/>
        <label>1</label>
    </ligand>
</feature>
<keyword evidence="6" id="KW-0106">Calcium</keyword>
<proteinExistence type="predicted"/>